<keyword evidence="4 6" id="KW-0472">Membrane</keyword>
<evidence type="ECO:0000259" key="7">
    <source>
        <dbReference type="Pfam" id="PF00324"/>
    </source>
</evidence>
<evidence type="ECO:0000313" key="9">
    <source>
        <dbReference type="Proteomes" id="UP001159641"/>
    </source>
</evidence>
<sequence length="884" mass="94659">MSAADFLRARPSGSRPLTVARPRPHLVTASKDSRQRGEGACGRRRVSRPCGQAPRCVDEPVCPGRSVFTVSGRSVTRCLPSGVFAAGGSYYMISRSLGPEFGGAVGLCFYLGTTFAGAMYILGTIEIFLTYISPSAAIVQAEGAGGEATAMLHNMRIYGTCTLALMVMVVFVGVKYVNKLALVFLACVVLSILAIYAGVIKTAFDPPDIPRPHSGRVEDERVAVLSWPCCLQGQDGPGDIQQRRASPSCGPVLTEAPEQGLLLSPFGICLLGNRTLSRRSFDVCAKVHAADNGSAATALWGLFCNGSTASTSCDPYFAQNNVTEIQGIPGVVSGALLDNLWSAYADKGVFVEKKGVPSVPVPEESRAGGLPYVLTDIMTYFTMLVGIYFPSVTAWPSTVEPRPPRLALADRGAQGHPRACPSCSWPPLRPVRTLREAGLPGAAPPAPNFTSAFPEAWSWGSDQGGETSSVDVGLSTPRGMPMGSVLACQATPEVGSQVSNEPATTWIFFDPSRNHLTLHVANGVTGIMAGSNRSGDLKDAQKSIPTGTILAIVTTSFISRKRHGAQGGVGRVWGRSRAGFSYCIMPTVSLTQAADLSCIVLFGACIEGVILRDKFGEALQGNLVIGMLAWPSPWVIVIGSFFSTCGAGLQSLTGAPRLLQAIARDGIVPFLQVFGHGKANGEPTWALLLTAVICETGILIASLDGVAPILSMFFLMCYMFVNLACALQTLLRTPNWRPRFKYYHWTLSFLGMSLCFALMFICSWYYALCAMLIAGCIYKYIEYRGAEKEWGDGIRGLSLNAARYALLHVEHGPLHTKNWRPQVLVMLNLDAEQHVKHPRLLSFTSQLKAGKGLTIVGSVLEGTFLDKHVEARRAEEVGQAPGRG</sequence>
<dbReference type="Gene3D" id="1.20.1740.10">
    <property type="entry name" value="Amino acid/polyamine transporter I"/>
    <property type="match status" value="2"/>
</dbReference>
<keyword evidence="9" id="KW-1185">Reference proteome</keyword>
<comment type="caution">
    <text evidence="8">The sequence shown here is derived from an EMBL/GenBank/DDBJ whole genome shotgun (WGS) entry which is preliminary data.</text>
</comment>
<evidence type="ECO:0000256" key="2">
    <source>
        <dbReference type="ARBA" id="ARBA00022692"/>
    </source>
</evidence>
<evidence type="ECO:0000256" key="4">
    <source>
        <dbReference type="ARBA" id="ARBA00023136"/>
    </source>
</evidence>
<protein>
    <recommendedName>
        <fullName evidence="7">Amino acid permease/ SLC12A domain-containing protein</fullName>
    </recommendedName>
</protein>
<feature type="transmembrane region" description="Helical" evidence="6">
    <location>
        <begin position="685"/>
        <end position="703"/>
    </location>
</feature>
<dbReference type="AlphaFoldDB" id="A0AB34HJH6"/>
<feature type="transmembrane region" description="Helical" evidence="6">
    <location>
        <begin position="743"/>
        <end position="767"/>
    </location>
</feature>
<evidence type="ECO:0000256" key="5">
    <source>
        <dbReference type="SAM" id="MobiDB-lite"/>
    </source>
</evidence>
<reference evidence="8 9" key="1">
    <citation type="submission" date="2022-11" db="EMBL/GenBank/DDBJ databases">
        <title>Whole genome sequence of Eschrichtius robustus ER-17-0199.</title>
        <authorList>
            <person name="Bruniche-Olsen A."/>
            <person name="Black A.N."/>
            <person name="Fields C.J."/>
            <person name="Walden K."/>
            <person name="Dewoody J.A."/>
        </authorList>
    </citation>
    <scope>NUCLEOTIDE SEQUENCE [LARGE SCALE GENOMIC DNA]</scope>
    <source>
        <strain evidence="8">ER-17-0199</strain>
        <tissue evidence="8">Blubber</tissue>
    </source>
</reference>
<feature type="domain" description="Amino acid permease/ SLC12A" evidence="7">
    <location>
        <begin position="520"/>
        <end position="824"/>
    </location>
</feature>
<dbReference type="GO" id="GO:1990573">
    <property type="term" value="P:potassium ion import across plasma membrane"/>
    <property type="evidence" value="ECO:0007669"/>
    <property type="project" value="TreeGrafter"/>
</dbReference>
<dbReference type="GO" id="GO:0007268">
    <property type="term" value="P:chemical synaptic transmission"/>
    <property type="evidence" value="ECO:0007669"/>
    <property type="project" value="TreeGrafter"/>
</dbReference>
<dbReference type="InterPro" id="IPR004841">
    <property type="entry name" value="AA-permease/SLC12A_dom"/>
</dbReference>
<dbReference type="EMBL" id="JAIQCJ010001309">
    <property type="protein sequence ID" value="KAJ8791140.1"/>
    <property type="molecule type" value="Genomic_DNA"/>
</dbReference>
<keyword evidence="3 6" id="KW-1133">Transmembrane helix</keyword>
<dbReference type="Proteomes" id="UP001159641">
    <property type="component" value="Unassembled WGS sequence"/>
</dbReference>
<feature type="transmembrane region" description="Helical" evidence="6">
    <location>
        <begin position="157"/>
        <end position="174"/>
    </location>
</feature>
<proteinExistence type="predicted"/>
<dbReference type="GO" id="GO:0006884">
    <property type="term" value="P:cell volume homeostasis"/>
    <property type="evidence" value="ECO:0007669"/>
    <property type="project" value="TreeGrafter"/>
</dbReference>
<dbReference type="GO" id="GO:0055064">
    <property type="term" value="P:chloride ion homeostasis"/>
    <property type="evidence" value="ECO:0007669"/>
    <property type="project" value="TreeGrafter"/>
</dbReference>
<feature type="region of interest" description="Disordered" evidence="5">
    <location>
        <begin position="1"/>
        <end position="52"/>
    </location>
</feature>
<evidence type="ECO:0000256" key="3">
    <source>
        <dbReference type="ARBA" id="ARBA00022989"/>
    </source>
</evidence>
<organism evidence="8 9">
    <name type="scientific">Eschrichtius robustus</name>
    <name type="common">California gray whale</name>
    <name type="synonym">Eschrichtius gibbosus</name>
    <dbReference type="NCBI Taxonomy" id="9764"/>
    <lineage>
        <taxon>Eukaryota</taxon>
        <taxon>Metazoa</taxon>
        <taxon>Chordata</taxon>
        <taxon>Craniata</taxon>
        <taxon>Vertebrata</taxon>
        <taxon>Euteleostomi</taxon>
        <taxon>Mammalia</taxon>
        <taxon>Eutheria</taxon>
        <taxon>Laurasiatheria</taxon>
        <taxon>Artiodactyla</taxon>
        <taxon>Whippomorpha</taxon>
        <taxon>Cetacea</taxon>
        <taxon>Mysticeti</taxon>
        <taxon>Eschrichtiidae</taxon>
        <taxon>Eschrichtius</taxon>
    </lineage>
</organism>
<feature type="transmembrane region" description="Helical" evidence="6">
    <location>
        <begin position="180"/>
        <end position="199"/>
    </location>
</feature>
<keyword evidence="2 6" id="KW-0812">Transmembrane</keyword>
<dbReference type="GO" id="GO:0015379">
    <property type="term" value="F:potassium:chloride symporter activity"/>
    <property type="evidence" value="ECO:0007669"/>
    <property type="project" value="TreeGrafter"/>
</dbReference>
<feature type="domain" description="Amino acid permease/ SLC12A" evidence="7">
    <location>
        <begin position="85"/>
        <end position="202"/>
    </location>
</feature>
<accession>A0AB34HJH6</accession>
<gene>
    <name evidence="8" type="ORF">J1605_020810</name>
</gene>
<comment type="subcellular location">
    <subcellularLocation>
        <location evidence="1">Membrane</location>
        <topology evidence="1">Multi-pass membrane protein</topology>
    </subcellularLocation>
</comment>
<dbReference type="InterPro" id="IPR004842">
    <property type="entry name" value="SLC12A_fam"/>
</dbReference>
<dbReference type="Pfam" id="PF00324">
    <property type="entry name" value="AA_permease"/>
    <property type="match status" value="2"/>
</dbReference>
<dbReference type="GO" id="GO:0045202">
    <property type="term" value="C:synapse"/>
    <property type="evidence" value="ECO:0007669"/>
    <property type="project" value="GOC"/>
</dbReference>
<evidence type="ECO:0000313" key="8">
    <source>
        <dbReference type="EMBL" id="KAJ8791140.1"/>
    </source>
</evidence>
<feature type="transmembrane region" description="Helical" evidence="6">
    <location>
        <begin position="709"/>
        <end position="731"/>
    </location>
</feature>
<dbReference type="GO" id="GO:0005886">
    <property type="term" value="C:plasma membrane"/>
    <property type="evidence" value="ECO:0007669"/>
    <property type="project" value="TreeGrafter"/>
</dbReference>
<name>A0AB34HJH6_ESCRO</name>
<feature type="transmembrane region" description="Helical" evidence="6">
    <location>
        <begin position="101"/>
        <end position="122"/>
    </location>
</feature>
<dbReference type="PANTHER" id="PTHR11827">
    <property type="entry name" value="SOLUTE CARRIER FAMILY 12, CATION COTRANSPORTERS"/>
    <property type="match status" value="1"/>
</dbReference>
<evidence type="ECO:0000256" key="6">
    <source>
        <dbReference type="SAM" id="Phobius"/>
    </source>
</evidence>
<dbReference type="GO" id="GO:0055075">
    <property type="term" value="P:potassium ion homeostasis"/>
    <property type="evidence" value="ECO:0007669"/>
    <property type="project" value="TreeGrafter"/>
</dbReference>
<evidence type="ECO:0000256" key="1">
    <source>
        <dbReference type="ARBA" id="ARBA00004141"/>
    </source>
</evidence>
<dbReference type="PANTHER" id="PTHR11827:SF47">
    <property type="entry name" value="SOLUTE CARRIER FAMILY 12 MEMBER 7"/>
    <property type="match status" value="1"/>
</dbReference>